<dbReference type="InterPro" id="IPR011044">
    <property type="entry name" value="Quino_amine_DH_bsu"/>
</dbReference>
<sequence length="363" mass="37528">MLSRRGMIGGLAAAGLWPMRGWADVGGPAFLAAARTPTGSYALHGVSATGASLFDLPLPARGHAAAAHPERAEAVAFARRPGTYAVVLDCLTGKVKAELTAPAGRHFYGHGAFSADGALLFTTENDFEHAAGMIGIWDVSGGYRRLGEFPSGGTGPHELRLMPDGRSLVIANGGIETHPDAGRAKLNIPFMAPNLTYTTLDGTVLDTVEPPAVEHKNSMRHLAVHGTRQVALALQWQGELSAAPALLMLHRRGAAPVWAKAPEPSHTVMQGYAGSVSFSGDGTAVAITSPRGGRVQVFDAQDGAFRTEIALADVCGLAPLGDGFVASTGTGGFHAIGTDASTLQMHKVAWDNHIVPVGPSGAA</sequence>
<dbReference type="Gene3D" id="2.130.10.10">
    <property type="entry name" value="YVTN repeat-like/Quinoprotein amine dehydrogenase"/>
    <property type="match status" value="1"/>
</dbReference>
<comment type="caution">
    <text evidence="1">The sequence shown here is derived from an EMBL/GenBank/DDBJ whole genome shotgun (WGS) entry which is preliminary data.</text>
</comment>
<reference evidence="1 2" key="1">
    <citation type="submission" date="2006-06" db="EMBL/GenBank/DDBJ databases">
        <authorList>
            <person name="Moran M.A."/>
            <person name="Ferriera S."/>
            <person name="Johnson J."/>
            <person name="Kravitz S."/>
            <person name="Beeson K."/>
            <person name="Sutton G."/>
            <person name="Rogers Y.-H."/>
            <person name="Friedman R."/>
            <person name="Frazier M."/>
            <person name="Venter J.C."/>
        </authorList>
    </citation>
    <scope>NUCLEOTIDE SEQUENCE [LARGE SCALE GENOMIC DNA]</scope>
    <source>
        <strain evidence="1 2">E-37</strain>
    </source>
</reference>
<name>A3K0V7_SAGS3</name>
<dbReference type="Proteomes" id="UP000005713">
    <property type="component" value="Unassembled WGS sequence"/>
</dbReference>
<evidence type="ECO:0008006" key="3">
    <source>
        <dbReference type="Google" id="ProtNLM"/>
    </source>
</evidence>
<dbReference type="EMBL" id="AAYA01000003">
    <property type="protein sequence ID" value="EBA09422.1"/>
    <property type="molecule type" value="Genomic_DNA"/>
</dbReference>
<protein>
    <recommendedName>
        <fullName evidence="3">Twin-arginine translocation pathway signal</fullName>
    </recommendedName>
</protein>
<dbReference type="PIRSF" id="PIRSF028101">
    <property type="entry name" value="UCP028101"/>
    <property type="match status" value="1"/>
</dbReference>
<dbReference type="InterPro" id="IPR015943">
    <property type="entry name" value="WD40/YVTN_repeat-like_dom_sf"/>
</dbReference>
<dbReference type="RefSeq" id="WP_005857107.1">
    <property type="nucleotide sequence ID" value="NZ_AAYA01000003.1"/>
</dbReference>
<dbReference type="eggNOG" id="COG3490">
    <property type="taxonomic scope" value="Bacteria"/>
</dbReference>
<evidence type="ECO:0000313" key="1">
    <source>
        <dbReference type="EMBL" id="EBA09422.1"/>
    </source>
</evidence>
<dbReference type="SUPFAM" id="SSF50969">
    <property type="entry name" value="YVTN repeat-like/Quinoprotein amine dehydrogenase"/>
    <property type="match status" value="1"/>
</dbReference>
<accession>A3K0V7</accession>
<gene>
    <name evidence="1" type="ORF">SSE37_24309</name>
</gene>
<dbReference type="OrthoDB" id="5624218at2"/>
<dbReference type="Pfam" id="PF07433">
    <property type="entry name" value="DUF1513"/>
    <property type="match status" value="1"/>
</dbReference>
<dbReference type="AlphaFoldDB" id="A3K0V7"/>
<organism evidence="1 2">
    <name type="scientific">Sagittula stellata (strain ATCC 700073 / DSM 11524 / E-37)</name>
    <dbReference type="NCBI Taxonomy" id="388399"/>
    <lineage>
        <taxon>Bacteria</taxon>
        <taxon>Pseudomonadati</taxon>
        <taxon>Pseudomonadota</taxon>
        <taxon>Alphaproteobacteria</taxon>
        <taxon>Rhodobacterales</taxon>
        <taxon>Roseobacteraceae</taxon>
        <taxon>Sagittula</taxon>
    </lineage>
</organism>
<keyword evidence="2" id="KW-1185">Reference proteome</keyword>
<dbReference type="InterPro" id="IPR008311">
    <property type="entry name" value="UCP028101"/>
</dbReference>
<evidence type="ECO:0000313" key="2">
    <source>
        <dbReference type="Proteomes" id="UP000005713"/>
    </source>
</evidence>
<proteinExistence type="predicted"/>
<dbReference type="InterPro" id="IPR006311">
    <property type="entry name" value="TAT_signal"/>
</dbReference>
<dbReference type="PROSITE" id="PS51318">
    <property type="entry name" value="TAT"/>
    <property type="match status" value="1"/>
</dbReference>